<feature type="binding site" evidence="4">
    <location>
        <position position="73"/>
    </location>
    <ligand>
        <name>Zn(2+)</name>
        <dbReference type="ChEBI" id="CHEBI:29105"/>
    </ligand>
</feature>
<feature type="binding site" evidence="4">
    <location>
        <position position="92"/>
    </location>
    <ligand>
        <name>Zn(2+)</name>
        <dbReference type="ChEBI" id="CHEBI:29105"/>
    </ligand>
</feature>
<dbReference type="NCBIfam" id="TIGR00100">
    <property type="entry name" value="hypA"/>
    <property type="match status" value="1"/>
</dbReference>
<proteinExistence type="inferred from homology"/>
<dbReference type="PANTHER" id="PTHR34535:SF3">
    <property type="entry name" value="HYDROGENASE MATURATION FACTOR HYPA"/>
    <property type="match status" value="1"/>
</dbReference>
<evidence type="ECO:0000256" key="1">
    <source>
        <dbReference type="ARBA" id="ARBA00022596"/>
    </source>
</evidence>
<dbReference type="PANTHER" id="PTHR34535">
    <property type="entry name" value="HYDROGENASE MATURATION FACTOR HYPA"/>
    <property type="match status" value="1"/>
</dbReference>
<keyword evidence="6" id="KW-1185">Reference proteome</keyword>
<dbReference type="Gene3D" id="3.30.2320.80">
    <property type="match status" value="1"/>
</dbReference>
<dbReference type="PIRSF" id="PIRSF004761">
    <property type="entry name" value="Hydrgn_mat_HypA"/>
    <property type="match status" value="1"/>
</dbReference>
<reference evidence="5 6" key="1">
    <citation type="submission" date="2023-04" db="EMBL/GenBank/DDBJ databases">
        <title>Spirochaete genome identified in red abalone sample constitutes a novel genus.</title>
        <authorList>
            <person name="Sharma S.P."/>
            <person name="Purcell C.M."/>
            <person name="Hyde J.R."/>
            <person name="Severin A.J."/>
        </authorList>
    </citation>
    <scope>NUCLEOTIDE SEQUENCE [LARGE SCALE GENOMIC DNA]</scope>
    <source>
        <strain evidence="5 6">SP-2023</strain>
    </source>
</reference>
<protein>
    <recommendedName>
        <fullName evidence="4">Hydrogenase maturation factor HypA</fullName>
    </recommendedName>
</protein>
<evidence type="ECO:0000256" key="2">
    <source>
        <dbReference type="ARBA" id="ARBA00022723"/>
    </source>
</evidence>
<accession>A0ABY8MHV6</accession>
<name>A0ABY8MHV6_9SPIO</name>
<feature type="binding site" evidence="4">
    <location>
        <position position="89"/>
    </location>
    <ligand>
        <name>Zn(2+)</name>
        <dbReference type="ChEBI" id="CHEBI:29105"/>
    </ligand>
</feature>
<dbReference type="Proteomes" id="UP001228690">
    <property type="component" value="Chromosome"/>
</dbReference>
<dbReference type="EMBL" id="CP123443">
    <property type="protein sequence ID" value="WGK69574.1"/>
    <property type="molecule type" value="Genomic_DNA"/>
</dbReference>
<feature type="binding site" evidence="4">
    <location>
        <position position="2"/>
    </location>
    <ligand>
        <name>Ni(2+)</name>
        <dbReference type="ChEBI" id="CHEBI:49786"/>
    </ligand>
</feature>
<dbReference type="Pfam" id="PF01155">
    <property type="entry name" value="HypA"/>
    <property type="match status" value="1"/>
</dbReference>
<evidence type="ECO:0000256" key="3">
    <source>
        <dbReference type="ARBA" id="ARBA00022833"/>
    </source>
</evidence>
<feature type="binding site" evidence="4">
    <location>
        <position position="76"/>
    </location>
    <ligand>
        <name>Zn(2+)</name>
        <dbReference type="ChEBI" id="CHEBI:29105"/>
    </ligand>
</feature>
<keyword evidence="1 4" id="KW-0533">Nickel</keyword>
<comment type="function">
    <text evidence="4">Involved in the maturation of [NiFe] hydrogenases. Required for nickel insertion into the metal center of the hydrogenase.</text>
</comment>
<organism evidence="5 6">
    <name type="scientific">Candidatus Haliotispira prima</name>
    <dbReference type="NCBI Taxonomy" id="3034016"/>
    <lineage>
        <taxon>Bacteria</taxon>
        <taxon>Pseudomonadati</taxon>
        <taxon>Spirochaetota</taxon>
        <taxon>Spirochaetia</taxon>
        <taxon>Spirochaetales</taxon>
        <taxon>Spirochaetaceae</taxon>
        <taxon>Candidatus Haliotispira</taxon>
    </lineage>
</organism>
<dbReference type="InterPro" id="IPR000688">
    <property type="entry name" value="HypA/HybF"/>
</dbReference>
<evidence type="ECO:0000256" key="4">
    <source>
        <dbReference type="HAMAP-Rule" id="MF_00213"/>
    </source>
</evidence>
<comment type="similarity">
    <text evidence="4">Belongs to the HypA/HybF family.</text>
</comment>
<sequence>MHEMSICANIIDILKEQAETQSFRKVVKLSLGVGQLSDVESDALQFGFEIVARGSIAEGAELHIEQIDGRGWCSQCSGEVPLPERFYPCPDCGTVGLTPCAGTELKIQNIEVL</sequence>
<keyword evidence="2 4" id="KW-0479">Metal-binding</keyword>
<dbReference type="HAMAP" id="MF_00213">
    <property type="entry name" value="HypA_HybF"/>
    <property type="match status" value="1"/>
</dbReference>
<evidence type="ECO:0000313" key="6">
    <source>
        <dbReference type="Proteomes" id="UP001228690"/>
    </source>
</evidence>
<evidence type="ECO:0000313" key="5">
    <source>
        <dbReference type="EMBL" id="WGK69574.1"/>
    </source>
</evidence>
<keyword evidence="3 4" id="KW-0862">Zinc</keyword>
<dbReference type="RefSeq" id="WP_326927760.1">
    <property type="nucleotide sequence ID" value="NZ_CP123443.1"/>
</dbReference>
<gene>
    <name evidence="4 5" type="primary">hypA</name>
    <name evidence="5" type="ORF">P0082_01565</name>
</gene>